<feature type="transmembrane region" description="Helical" evidence="8">
    <location>
        <begin position="78"/>
        <end position="98"/>
    </location>
</feature>
<dbReference type="GO" id="GO:1990961">
    <property type="term" value="P:xenobiotic detoxification by transmembrane export across the plasma membrane"/>
    <property type="evidence" value="ECO:0007669"/>
    <property type="project" value="InterPro"/>
</dbReference>
<evidence type="ECO:0000256" key="2">
    <source>
        <dbReference type="ARBA" id="ARBA00006236"/>
    </source>
</evidence>
<feature type="transmembrane region" description="Helical" evidence="8">
    <location>
        <begin position="215"/>
        <end position="239"/>
    </location>
</feature>
<gene>
    <name evidence="10" type="ORF">BA890_14935</name>
</gene>
<feature type="transmembrane region" description="Helical" evidence="8">
    <location>
        <begin position="368"/>
        <end position="385"/>
    </location>
</feature>
<feature type="domain" description="Major facilitator superfamily (MFS) profile" evidence="9">
    <location>
        <begin position="11"/>
        <end position="389"/>
    </location>
</feature>
<dbReference type="InterPro" id="IPR011701">
    <property type="entry name" value="MFS"/>
</dbReference>
<comment type="subcellular location">
    <subcellularLocation>
        <location evidence="8">Cell inner membrane</location>
        <topology evidence="8">Multi-pass membrane protein</topology>
    </subcellularLocation>
    <subcellularLocation>
        <location evidence="1">Cell membrane</location>
        <topology evidence="1">Multi-pass membrane protein</topology>
    </subcellularLocation>
</comment>
<feature type="transmembrane region" description="Helical" evidence="8">
    <location>
        <begin position="135"/>
        <end position="159"/>
    </location>
</feature>
<evidence type="ECO:0000256" key="7">
    <source>
        <dbReference type="ARBA" id="ARBA00023136"/>
    </source>
</evidence>
<dbReference type="InterPro" id="IPR036259">
    <property type="entry name" value="MFS_trans_sf"/>
</dbReference>
<protein>
    <recommendedName>
        <fullName evidence="8">Bcr/CflA family efflux transporter</fullName>
    </recommendedName>
</protein>
<dbReference type="GO" id="GO:0015385">
    <property type="term" value="F:sodium:proton antiporter activity"/>
    <property type="evidence" value="ECO:0007669"/>
    <property type="project" value="TreeGrafter"/>
</dbReference>
<feature type="transmembrane region" description="Helical" evidence="8">
    <location>
        <begin position="251"/>
        <end position="268"/>
    </location>
</feature>
<keyword evidence="6 8" id="KW-1133">Transmembrane helix</keyword>
<keyword evidence="7 8" id="KW-0472">Membrane</keyword>
<feature type="transmembrane region" description="Helical" evidence="8">
    <location>
        <begin position="280"/>
        <end position="299"/>
    </location>
</feature>
<feature type="transmembrane region" description="Helical" evidence="8">
    <location>
        <begin position="47"/>
        <end position="66"/>
    </location>
</feature>
<feature type="transmembrane region" description="Helical" evidence="8">
    <location>
        <begin position="341"/>
        <end position="362"/>
    </location>
</feature>
<dbReference type="AlphaFoldDB" id="A0AAN0Y8D7"/>
<sequence>MNLPIEKRGFLTLVLAALSIFAPFATDMYLSGFTSIAADLNTDISNVQFSLSTFFIGMALGQLLYGPLADKYGRRIPLVIGIVIFIVSSLAIALAPNIQMFNGFRFIQAIGGCSGMVISRAIIQDVYDQKESAQALSLMMVIQGVGPIVAPVLGAYLLLNGSWNVIFYFLAGFGLLCLALTYKYVPESLPKEQRQTQNMAGIYQGFKALLTDKSFILPSLSGGLALSVMFCFITGSPNILMNIYGLSQQHYSWAFSGTALFMVFMSQLNRMLLARFSPQAIFNSSVFISSLVALILLLLRDTANIFVFLVPLAVCVGLVPVVSANAMALAMSSRTKDAGSASSLIGVVQFGLAGGISALVSVMDNGTALPMTAMILTCSACAFVLNRLR</sequence>
<organism evidence="10 11">
    <name type="scientific">Vibrio natriegens NBRC 15636 = ATCC 14048 = DSM 759</name>
    <dbReference type="NCBI Taxonomy" id="1219067"/>
    <lineage>
        <taxon>Bacteria</taxon>
        <taxon>Pseudomonadati</taxon>
        <taxon>Pseudomonadota</taxon>
        <taxon>Gammaproteobacteria</taxon>
        <taxon>Vibrionales</taxon>
        <taxon>Vibrionaceae</taxon>
        <taxon>Vibrio</taxon>
    </lineage>
</organism>
<keyword evidence="3 8" id="KW-0813">Transport</keyword>
<proteinExistence type="inferred from homology"/>
<keyword evidence="11" id="KW-1185">Reference proteome</keyword>
<comment type="similarity">
    <text evidence="2 8">Belongs to the major facilitator superfamily. Bcr/CmlA family.</text>
</comment>
<dbReference type="GO" id="GO:0042910">
    <property type="term" value="F:xenobiotic transmembrane transporter activity"/>
    <property type="evidence" value="ECO:0007669"/>
    <property type="project" value="InterPro"/>
</dbReference>
<evidence type="ECO:0000256" key="5">
    <source>
        <dbReference type="ARBA" id="ARBA00022692"/>
    </source>
</evidence>
<comment type="caution">
    <text evidence="8">Lacks conserved residue(s) required for the propagation of feature annotation.</text>
</comment>
<feature type="transmembrane region" description="Helical" evidence="8">
    <location>
        <begin position="104"/>
        <end position="123"/>
    </location>
</feature>
<dbReference type="KEGG" id="vna:PN96_19430"/>
<keyword evidence="5 8" id="KW-0812">Transmembrane</keyword>
<dbReference type="InterPro" id="IPR004812">
    <property type="entry name" value="Efflux_drug-R_Bcr/CmlA"/>
</dbReference>
<evidence type="ECO:0000313" key="11">
    <source>
        <dbReference type="Proteomes" id="UP000092741"/>
    </source>
</evidence>
<evidence type="ECO:0000313" key="10">
    <source>
        <dbReference type="EMBL" id="ANQ15618.1"/>
    </source>
</evidence>
<dbReference type="InterPro" id="IPR020846">
    <property type="entry name" value="MFS_dom"/>
</dbReference>
<dbReference type="EMBL" id="CP016346">
    <property type="protein sequence ID" value="ANQ15618.1"/>
    <property type="molecule type" value="Genomic_DNA"/>
</dbReference>
<feature type="transmembrane region" description="Helical" evidence="8">
    <location>
        <begin position="165"/>
        <end position="185"/>
    </location>
</feature>
<dbReference type="PANTHER" id="PTHR23502">
    <property type="entry name" value="MAJOR FACILITATOR SUPERFAMILY"/>
    <property type="match status" value="1"/>
</dbReference>
<keyword evidence="4" id="KW-1003">Cell membrane</keyword>
<dbReference type="PANTHER" id="PTHR23502:SF132">
    <property type="entry name" value="POLYAMINE TRANSPORTER 2-RELATED"/>
    <property type="match status" value="1"/>
</dbReference>
<dbReference type="Gene3D" id="1.20.1720.10">
    <property type="entry name" value="Multidrug resistance protein D"/>
    <property type="match status" value="1"/>
</dbReference>
<dbReference type="SUPFAM" id="SSF103473">
    <property type="entry name" value="MFS general substrate transporter"/>
    <property type="match status" value="1"/>
</dbReference>
<evidence type="ECO:0000256" key="4">
    <source>
        <dbReference type="ARBA" id="ARBA00022475"/>
    </source>
</evidence>
<name>A0AAN0Y8D7_VIBNA</name>
<accession>A0AAN0Y8D7</accession>
<reference evidence="10 11" key="1">
    <citation type="submission" date="2016-07" db="EMBL/GenBank/DDBJ databases">
        <title>Developing Vibrio natriegens as a novel, fast-growing host for biotechnology.</title>
        <authorList>
            <person name="Weinstock M.T."/>
            <person name="Hesek E.D."/>
            <person name="Wilson C.M."/>
            <person name="Gibson D.G."/>
        </authorList>
    </citation>
    <scope>NUCLEOTIDE SEQUENCE [LARGE SCALE GENOMIC DNA]</scope>
    <source>
        <strain evidence="10 11">ATCC 14048</strain>
    </source>
</reference>
<dbReference type="CDD" id="cd17320">
    <property type="entry name" value="MFS_MdfA_MDR_like"/>
    <property type="match status" value="1"/>
</dbReference>
<evidence type="ECO:0000256" key="8">
    <source>
        <dbReference type="RuleBase" id="RU365088"/>
    </source>
</evidence>
<dbReference type="PROSITE" id="PS50850">
    <property type="entry name" value="MFS"/>
    <property type="match status" value="1"/>
</dbReference>
<feature type="transmembrane region" description="Helical" evidence="8">
    <location>
        <begin position="305"/>
        <end position="329"/>
    </location>
</feature>
<dbReference type="Proteomes" id="UP000092741">
    <property type="component" value="Chromosome 2"/>
</dbReference>
<dbReference type="Pfam" id="PF07690">
    <property type="entry name" value="MFS_1"/>
    <property type="match status" value="1"/>
</dbReference>
<evidence type="ECO:0000256" key="6">
    <source>
        <dbReference type="ARBA" id="ARBA00022989"/>
    </source>
</evidence>
<evidence type="ECO:0000259" key="9">
    <source>
        <dbReference type="PROSITE" id="PS50850"/>
    </source>
</evidence>
<evidence type="ECO:0000256" key="3">
    <source>
        <dbReference type="ARBA" id="ARBA00022448"/>
    </source>
</evidence>
<evidence type="ECO:0000256" key="1">
    <source>
        <dbReference type="ARBA" id="ARBA00004651"/>
    </source>
</evidence>
<keyword evidence="8" id="KW-0997">Cell inner membrane</keyword>
<dbReference type="NCBIfam" id="TIGR00710">
    <property type="entry name" value="efflux_Bcr_CflA"/>
    <property type="match status" value="1"/>
</dbReference>
<dbReference type="GO" id="GO:0005886">
    <property type="term" value="C:plasma membrane"/>
    <property type="evidence" value="ECO:0007669"/>
    <property type="project" value="UniProtKB-SubCell"/>
</dbReference>
<dbReference type="FunFam" id="1.20.1720.10:FF:000005">
    <property type="entry name" value="Bcr/CflA family efflux transporter"/>
    <property type="match status" value="1"/>
</dbReference>